<sequence>MLILPVPRAPDWRRRPPWMTLLLIISCTFIFFVLQGKDEQRTEAAWTYYLQSDLPDIELPLYVRYQNQHGKSDVRLPEAPDEVAVMVQQLQYDPGFQRALKSGQLFPPSGLAPEGWQAARKQFETMLARSVTDHYGFVPAQPRAVTWFSHMFLHGSADHLFGNMVVLFIVGYLVEEALGAGLFLLCYLLAGLGANALDLALHSERLVVGVGASGAISGVMAMFVVLFGLQRIRFLYWVVVYLDFFMAPALLVLPVWMANEAYQMWVDKDGMINNTAHLGGFAAGAVLAGLYRLSRRKDEQPVVLDAGPSEAEQLAAQLHKVHLLLADLAFDRARTLLRPLVQQHPQQAELLQAYYQASRWQGDSEDYHLATGRLLAWNALPVEQAREVLNHYLTNARPVPRLSASLMANLGKRLLQAGFLPEGVRLCRALLARDRQHRALPALLLLVARASREQGDTAHAQLALTLLRQHFPGSAEDQLSAQW</sequence>
<gene>
    <name evidence="9" type="ORF">HF682_14025</name>
</gene>
<reference evidence="9 10" key="1">
    <citation type="submission" date="2020-04" db="EMBL/GenBank/DDBJ databases">
        <title>Draft genome of Leeia sp. IMCC25680.</title>
        <authorList>
            <person name="Song J."/>
            <person name="Cho J.-C."/>
        </authorList>
    </citation>
    <scope>NUCLEOTIDE SEQUENCE [LARGE SCALE GENOMIC DNA]</scope>
    <source>
        <strain evidence="9 10">IMCC25680</strain>
    </source>
</reference>
<keyword evidence="5 7" id="KW-1133">Transmembrane helix</keyword>
<feature type="transmembrane region" description="Helical" evidence="7">
    <location>
        <begin position="206"/>
        <end position="227"/>
    </location>
</feature>
<dbReference type="InterPro" id="IPR022764">
    <property type="entry name" value="Peptidase_S54_rhomboid_dom"/>
</dbReference>
<comment type="subcellular location">
    <subcellularLocation>
        <location evidence="1">Membrane</location>
        <topology evidence="1">Multi-pass membrane protein</topology>
    </subcellularLocation>
</comment>
<evidence type="ECO:0000256" key="2">
    <source>
        <dbReference type="ARBA" id="ARBA00009045"/>
    </source>
</evidence>
<dbReference type="AlphaFoldDB" id="A0A847SGD7"/>
<dbReference type="Proteomes" id="UP000587991">
    <property type="component" value="Unassembled WGS sequence"/>
</dbReference>
<keyword evidence="6 7" id="KW-0472">Membrane</keyword>
<evidence type="ECO:0000256" key="1">
    <source>
        <dbReference type="ARBA" id="ARBA00004141"/>
    </source>
</evidence>
<accession>A0A847SGD7</accession>
<evidence type="ECO:0000313" key="10">
    <source>
        <dbReference type="Proteomes" id="UP000587991"/>
    </source>
</evidence>
<proteinExistence type="inferred from homology"/>
<keyword evidence="10" id="KW-1185">Reference proteome</keyword>
<dbReference type="InterPro" id="IPR035952">
    <property type="entry name" value="Rhomboid-like_sf"/>
</dbReference>
<keyword evidence="9" id="KW-0645">Protease</keyword>
<dbReference type="InterPro" id="IPR011990">
    <property type="entry name" value="TPR-like_helical_dom_sf"/>
</dbReference>
<dbReference type="EMBL" id="JABAIM010000003">
    <property type="protein sequence ID" value="NLR76279.1"/>
    <property type="molecule type" value="Genomic_DNA"/>
</dbReference>
<evidence type="ECO:0000256" key="7">
    <source>
        <dbReference type="SAM" id="Phobius"/>
    </source>
</evidence>
<dbReference type="SUPFAM" id="SSF144091">
    <property type="entry name" value="Rhomboid-like"/>
    <property type="match status" value="1"/>
</dbReference>
<dbReference type="InterPro" id="IPR050925">
    <property type="entry name" value="Rhomboid_protease_S54"/>
</dbReference>
<name>A0A847SGD7_9NEIS</name>
<dbReference type="GO" id="GO:0004252">
    <property type="term" value="F:serine-type endopeptidase activity"/>
    <property type="evidence" value="ECO:0007669"/>
    <property type="project" value="InterPro"/>
</dbReference>
<evidence type="ECO:0000256" key="3">
    <source>
        <dbReference type="ARBA" id="ARBA00022692"/>
    </source>
</evidence>
<evidence type="ECO:0000256" key="4">
    <source>
        <dbReference type="ARBA" id="ARBA00022801"/>
    </source>
</evidence>
<dbReference type="GO" id="GO:0006508">
    <property type="term" value="P:proteolysis"/>
    <property type="evidence" value="ECO:0007669"/>
    <property type="project" value="UniProtKB-KW"/>
</dbReference>
<feature type="transmembrane region" description="Helical" evidence="7">
    <location>
        <begin position="16"/>
        <end position="34"/>
    </location>
</feature>
<dbReference type="PANTHER" id="PTHR43731:SF14">
    <property type="entry name" value="PRESENILIN-ASSOCIATED RHOMBOID-LIKE PROTEIN, MITOCHONDRIAL"/>
    <property type="match status" value="1"/>
</dbReference>
<evidence type="ECO:0000256" key="6">
    <source>
        <dbReference type="ARBA" id="ARBA00023136"/>
    </source>
</evidence>
<dbReference type="GO" id="GO:0016020">
    <property type="term" value="C:membrane"/>
    <property type="evidence" value="ECO:0007669"/>
    <property type="project" value="UniProtKB-SubCell"/>
</dbReference>
<dbReference type="Gene3D" id="1.25.40.10">
    <property type="entry name" value="Tetratricopeptide repeat domain"/>
    <property type="match status" value="1"/>
</dbReference>
<evidence type="ECO:0000259" key="8">
    <source>
        <dbReference type="Pfam" id="PF01694"/>
    </source>
</evidence>
<evidence type="ECO:0000256" key="5">
    <source>
        <dbReference type="ARBA" id="ARBA00022989"/>
    </source>
</evidence>
<organism evidence="9 10">
    <name type="scientific">Leeia aquatica</name>
    <dbReference type="NCBI Taxonomy" id="2725557"/>
    <lineage>
        <taxon>Bacteria</taxon>
        <taxon>Pseudomonadati</taxon>
        <taxon>Pseudomonadota</taxon>
        <taxon>Betaproteobacteria</taxon>
        <taxon>Neisseriales</taxon>
        <taxon>Leeiaceae</taxon>
        <taxon>Leeia</taxon>
    </lineage>
</organism>
<feature type="transmembrane region" description="Helical" evidence="7">
    <location>
        <begin position="160"/>
        <end position="190"/>
    </location>
</feature>
<keyword evidence="4" id="KW-0378">Hydrolase</keyword>
<dbReference type="PANTHER" id="PTHR43731">
    <property type="entry name" value="RHOMBOID PROTEASE"/>
    <property type="match status" value="1"/>
</dbReference>
<evidence type="ECO:0000313" key="9">
    <source>
        <dbReference type="EMBL" id="NLR76279.1"/>
    </source>
</evidence>
<feature type="transmembrane region" description="Helical" evidence="7">
    <location>
        <begin position="276"/>
        <end position="293"/>
    </location>
</feature>
<feature type="domain" description="Peptidase S54 rhomboid" evidence="8">
    <location>
        <begin position="144"/>
        <end position="290"/>
    </location>
</feature>
<keyword evidence="3 7" id="KW-0812">Transmembrane</keyword>
<feature type="transmembrane region" description="Helical" evidence="7">
    <location>
        <begin position="234"/>
        <end position="256"/>
    </location>
</feature>
<comment type="caution">
    <text evidence="9">The sequence shown here is derived from an EMBL/GenBank/DDBJ whole genome shotgun (WGS) entry which is preliminary data.</text>
</comment>
<comment type="similarity">
    <text evidence="2">Belongs to the peptidase S54 family.</text>
</comment>
<dbReference type="Pfam" id="PF01694">
    <property type="entry name" value="Rhomboid"/>
    <property type="match status" value="1"/>
</dbReference>
<dbReference type="Gene3D" id="1.20.1540.10">
    <property type="entry name" value="Rhomboid-like"/>
    <property type="match status" value="1"/>
</dbReference>
<dbReference type="RefSeq" id="WP_168877943.1">
    <property type="nucleotide sequence ID" value="NZ_JABAIM010000003.1"/>
</dbReference>
<protein>
    <submittedName>
        <fullName evidence="9">Rhomboid family intramembrane serine protease</fullName>
    </submittedName>
</protein>